<dbReference type="PANTHER" id="PTHR31713:SF18">
    <property type="entry name" value="OS02G0177800 PROTEIN"/>
    <property type="match status" value="1"/>
</dbReference>
<evidence type="ECO:0000256" key="1">
    <source>
        <dbReference type="ARBA" id="ARBA00004123"/>
    </source>
</evidence>
<accession>A0AAQ3Q4I6</accession>
<evidence type="ECO:0000256" key="8">
    <source>
        <dbReference type="SAM" id="MobiDB-lite"/>
    </source>
</evidence>
<dbReference type="InterPro" id="IPR046830">
    <property type="entry name" value="Calmod_bind_M"/>
</dbReference>
<dbReference type="InterPro" id="IPR046829">
    <property type="entry name" value="Calmod_bind_C"/>
</dbReference>
<gene>
    <name evidence="12" type="ORF">Cni_G07005</name>
</gene>
<dbReference type="InterPro" id="IPR012416">
    <property type="entry name" value="CBP60"/>
</dbReference>
<keyword evidence="6" id="KW-0804">Transcription</keyword>
<organism evidence="12 13">
    <name type="scientific">Canna indica</name>
    <name type="common">Indian-shot</name>
    <dbReference type="NCBI Taxonomy" id="4628"/>
    <lineage>
        <taxon>Eukaryota</taxon>
        <taxon>Viridiplantae</taxon>
        <taxon>Streptophyta</taxon>
        <taxon>Embryophyta</taxon>
        <taxon>Tracheophyta</taxon>
        <taxon>Spermatophyta</taxon>
        <taxon>Magnoliopsida</taxon>
        <taxon>Liliopsida</taxon>
        <taxon>Zingiberales</taxon>
        <taxon>Cannaceae</taxon>
        <taxon>Canna</taxon>
    </lineage>
</organism>
<dbReference type="GO" id="GO:0043565">
    <property type="term" value="F:sequence-specific DNA binding"/>
    <property type="evidence" value="ECO:0007669"/>
    <property type="project" value="TreeGrafter"/>
</dbReference>
<keyword evidence="13" id="KW-1185">Reference proteome</keyword>
<feature type="region of interest" description="Disordered" evidence="8">
    <location>
        <begin position="64"/>
        <end position="84"/>
    </location>
</feature>
<dbReference type="PANTHER" id="PTHR31713">
    <property type="entry name" value="OS02G0177800 PROTEIN"/>
    <property type="match status" value="1"/>
</dbReference>
<sequence>MTRLLPRNRAGICMETTGGASSKRWNPRCRIGYLYEHWFYPRLHSLAFYVRVRPNTSSNYWAVPRENPPHITPQSEKQPRDRRYGSSGCIFLGCMKIKKSWRKSGTRIKLDTRTRAPLPPIAAAASAKSLLRLPRTRDRLSSSEARAKWPGMHEKERQGSMLNEKRALDASDRDDSPPEPKRPKVPALASVIVEALKVDSLQKICSSLEPILRRVVSEEIERALSNLGPARISGGRVSPKRIEEPDGRNLHLRFRTMLSLPLFTGGKVEGEHGASILVVLIDANSGQVVSSGPEASAKLDVLVLEGDFNTEDDENWTEEDFESHIVKEREGKRPLLTGELQVSLKDGIGTLGEITFTDNSSWIRSRKFRLGLKIAAGYCEGIRIREAKTEAFMVKDHRGELYKKHYPPALKDEVWRLEKIGKDGSFHKKLYQHGIKTVEDFLKSFVRDPQRLRNILGGGMSNKMWDSLVEHAKTCALRDKYYVYYPDETRNTGAIFNDIYEFCGLIAGGQFCSAESLSDSQKDFADALVKKAYNNWKYVIEYDDSALLNYKKNKKAADLEKESLLAPSNYPTYDQHTSQMHSQSSVPLHQHSLEMLNAAEGGAISAGYDGNQAIGYSNLPQNADSKAHMPTESPSYVPQNNLSASTYQAGLSRNDSTQLGLTPMWQPSMKFQSFDQSVEHPEPAAYDDWSCHDTRNTNDFFLEEEIRLRSHEILENEDMQQLLRVSLYDDGYDFSSYIPSPFPAFNFDDHRSSTSGKAVVGWLKIKAAMRWGIFVRKKAAERRAAQLVELED</sequence>
<dbReference type="InterPro" id="IPR046831">
    <property type="entry name" value="Calmodulin_bind_N"/>
</dbReference>
<keyword evidence="3" id="KW-0805">Transcription regulation</keyword>
<evidence type="ECO:0000256" key="6">
    <source>
        <dbReference type="ARBA" id="ARBA00023163"/>
    </source>
</evidence>
<evidence type="ECO:0000259" key="9">
    <source>
        <dbReference type="Pfam" id="PF07887"/>
    </source>
</evidence>
<dbReference type="GO" id="GO:0005634">
    <property type="term" value="C:nucleus"/>
    <property type="evidence" value="ECO:0007669"/>
    <property type="project" value="UniProtKB-SubCell"/>
</dbReference>
<dbReference type="Pfam" id="PF20452">
    <property type="entry name" value="Calmod_bind_C"/>
    <property type="match status" value="1"/>
</dbReference>
<keyword evidence="5" id="KW-0010">Activator</keyword>
<dbReference type="AlphaFoldDB" id="A0AAQ3Q4I6"/>
<dbReference type="Proteomes" id="UP001327560">
    <property type="component" value="Chromosome 2"/>
</dbReference>
<dbReference type="GO" id="GO:0005516">
    <property type="term" value="F:calmodulin binding"/>
    <property type="evidence" value="ECO:0007669"/>
    <property type="project" value="InterPro"/>
</dbReference>
<evidence type="ECO:0000256" key="4">
    <source>
        <dbReference type="ARBA" id="ARBA00023125"/>
    </source>
</evidence>
<feature type="region of interest" description="Disordered" evidence="8">
    <location>
        <begin position="135"/>
        <end position="163"/>
    </location>
</feature>
<keyword evidence="4" id="KW-0238">DNA-binding</keyword>
<dbReference type="GO" id="GO:0080142">
    <property type="term" value="P:regulation of salicylic acid biosynthetic process"/>
    <property type="evidence" value="ECO:0007669"/>
    <property type="project" value="TreeGrafter"/>
</dbReference>
<evidence type="ECO:0000313" key="12">
    <source>
        <dbReference type="EMBL" id="WOK98295.1"/>
    </source>
</evidence>
<keyword evidence="7" id="KW-0539">Nucleus</keyword>
<dbReference type="EMBL" id="CP136891">
    <property type="protein sequence ID" value="WOK98295.1"/>
    <property type="molecule type" value="Genomic_DNA"/>
</dbReference>
<evidence type="ECO:0000256" key="3">
    <source>
        <dbReference type="ARBA" id="ARBA00023015"/>
    </source>
</evidence>
<evidence type="ECO:0000313" key="13">
    <source>
        <dbReference type="Proteomes" id="UP001327560"/>
    </source>
</evidence>
<dbReference type="Pfam" id="PF20451">
    <property type="entry name" value="Calmod_bind_M"/>
    <property type="match status" value="1"/>
</dbReference>
<feature type="domain" description="Calmodulin binding protein-like N-terminal" evidence="9">
    <location>
        <begin position="250"/>
        <end position="397"/>
    </location>
</feature>
<proteinExistence type="inferred from homology"/>
<reference evidence="12 13" key="1">
    <citation type="submission" date="2023-10" db="EMBL/GenBank/DDBJ databases">
        <title>Chromosome-scale genome assembly provides insights into flower coloration mechanisms of Canna indica.</title>
        <authorList>
            <person name="Li C."/>
        </authorList>
    </citation>
    <scope>NUCLEOTIDE SEQUENCE [LARGE SCALE GENOMIC DNA]</scope>
    <source>
        <tissue evidence="12">Flower</tissue>
    </source>
</reference>
<feature type="domain" description="Calmodulin binding protein C-terminal" evidence="11">
    <location>
        <begin position="480"/>
        <end position="542"/>
    </location>
</feature>
<dbReference type="Pfam" id="PF07887">
    <property type="entry name" value="Calmodulin_bind"/>
    <property type="match status" value="1"/>
</dbReference>
<evidence type="ECO:0000256" key="5">
    <source>
        <dbReference type="ARBA" id="ARBA00023159"/>
    </source>
</evidence>
<protein>
    <submittedName>
        <fullName evidence="12">Calmodulin-binding protein 60 D</fullName>
    </submittedName>
</protein>
<feature type="domain" description="Calmodulin binding protein central" evidence="10">
    <location>
        <begin position="409"/>
        <end position="475"/>
    </location>
</feature>
<evidence type="ECO:0000256" key="2">
    <source>
        <dbReference type="ARBA" id="ARBA00007214"/>
    </source>
</evidence>
<evidence type="ECO:0000259" key="10">
    <source>
        <dbReference type="Pfam" id="PF20451"/>
    </source>
</evidence>
<evidence type="ECO:0000259" key="11">
    <source>
        <dbReference type="Pfam" id="PF20452"/>
    </source>
</evidence>
<dbReference type="GO" id="GO:0003700">
    <property type="term" value="F:DNA-binding transcription factor activity"/>
    <property type="evidence" value="ECO:0007669"/>
    <property type="project" value="TreeGrafter"/>
</dbReference>
<name>A0AAQ3Q4I6_9LILI</name>
<comment type="similarity">
    <text evidence="2">Belongs to the plant ACBP60 protein family.</text>
</comment>
<evidence type="ECO:0000256" key="7">
    <source>
        <dbReference type="ARBA" id="ARBA00023242"/>
    </source>
</evidence>
<comment type="subcellular location">
    <subcellularLocation>
        <location evidence="1">Nucleus</location>
    </subcellularLocation>
</comment>